<comment type="caution">
    <text evidence="2">The sequence shown here is derived from an EMBL/GenBank/DDBJ whole genome shotgun (WGS) entry which is preliminary data.</text>
</comment>
<reference evidence="2" key="1">
    <citation type="journal article" date="2022" name="Int. J. Mol. Sci.">
        <title>Draft Genome of Tanacetum Coccineum: Genomic Comparison of Closely Related Tanacetum-Family Plants.</title>
        <authorList>
            <person name="Yamashiro T."/>
            <person name="Shiraishi A."/>
            <person name="Nakayama K."/>
            <person name="Satake H."/>
        </authorList>
    </citation>
    <scope>NUCLEOTIDE SEQUENCE</scope>
</reference>
<sequence length="118" mass="12606">MDMSKRLFIFDLMVAEFRYPRWSISRVSVLLRARQSRSQLLMLSLKSSNLGGIISSGRKKSRGSNSGDGGNTGDEGKTVGGAIGARGSGIGEMVSEDERSLDESSEGSEEVFPGEAGE</sequence>
<protein>
    <submittedName>
        <fullName evidence="2">Uncharacterized protein</fullName>
    </submittedName>
</protein>
<name>A0ABQ5E7H0_9ASTR</name>
<organism evidence="2 3">
    <name type="scientific">Tanacetum coccineum</name>
    <dbReference type="NCBI Taxonomy" id="301880"/>
    <lineage>
        <taxon>Eukaryota</taxon>
        <taxon>Viridiplantae</taxon>
        <taxon>Streptophyta</taxon>
        <taxon>Embryophyta</taxon>
        <taxon>Tracheophyta</taxon>
        <taxon>Spermatophyta</taxon>
        <taxon>Magnoliopsida</taxon>
        <taxon>eudicotyledons</taxon>
        <taxon>Gunneridae</taxon>
        <taxon>Pentapetalae</taxon>
        <taxon>asterids</taxon>
        <taxon>campanulids</taxon>
        <taxon>Asterales</taxon>
        <taxon>Asteraceae</taxon>
        <taxon>Asteroideae</taxon>
        <taxon>Anthemideae</taxon>
        <taxon>Anthemidinae</taxon>
        <taxon>Tanacetum</taxon>
    </lineage>
</organism>
<reference evidence="2" key="2">
    <citation type="submission" date="2022-01" db="EMBL/GenBank/DDBJ databases">
        <authorList>
            <person name="Yamashiro T."/>
            <person name="Shiraishi A."/>
            <person name="Satake H."/>
            <person name="Nakayama K."/>
        </authorList>
    </citation>
    <scope>NUCLEOTIDE SEQUENCE</scope>
</reference>
<accession>A0ABQ5E7H0</accession>
<evidence type="ECO:0000256" key="1">
    <source>
        <dbReference type="SAM" id="MobiDB-lite"/>
    </source>
</evidence>
<evidence type="ECO:0000313" key="3">
    <source>
        <dbReference type="Proteomes" id="UP001151760"/>
    </source>
</evidence>
<dbReference type="EMBL" id="BQNB010016016">
    <property type="protein sequence ID" value="GJT46805.1"/>
    <property type="molecule type" value="Genomic_DNA"/>
</dbReference>
<proteinExistence type="predicted"/>
<gene>
    <name evidence="2" type="ORF">Tco_0955520</name>
</gene>
<feature type="region of interest" description="Disordered" evidence="1">
    <location>
        <begin position="50"/>
        <end position="118"/>
    </location>
</feature>
<evidence type="ECO:0000313" key="2">
    <source>
        <dbReference type="EMBL" id="GJT46805.1"/>
    </source>
</evidence>
<dbReference type="Proteomes" id="UP001151760">
    <property type="component" value="Unassembled WGS sequence"/>
</dbReference>
<feature type="compositionally biased region" description="Gly residues" evidence="1">
    <location>
        <begin position="66"/>
        <end position="90"/>
    </location>
</feature>
<keyword evidence="3" id="KW-1185">Reference proteome</keyword>